<comment type="caution">
    <text evidence="1">The sequence shown here is derived from an EMBL/GenBank/DDBJ whole genome shotgun (WGS) entry which is preliminary data.</text>
</comment>
<gene>
    <name evidence="1" type="ORF">BGE01nite_31010</name>
</gene>
<organism evidence="1 2">
    <name type="scientific">Brevifollis gellanilyticus</name>
    <dbReference type="NCBI Taxonomy" id="748831"/>
    <lineage>
        <taxon>Bacteria</taxon>
        <taxon>Pseudomonadati</taxon>
        <taxon>Verrucomicrobiota</taxon>
        <taxon>Verrucomicrobiia</taxon>
        <taxon>Verrucomicrobiales</taxon>
        <taxon>Verrucomicrobiaceae</taxon>
    </lineage>
</organism>
<dbReference type="Proteomes" id="UP000321577">
    <property type="component" value="Unassembled WGS sequence"/>
</dbReference>
<evidence type="ECO:0000313" key="2">
    <source>
        <dbReference type="Proteomes" id="UP000321577"/>
    </source>
</evidence>
<proteinExistence type="predicted"/>
<accession>A0A512MAQ5</accession>
<protein>
    <submittedName>
        <fullName evidence="1">Uncharacterized protein</fullName>
    </submittedName>
</protein>
<dbReference type="EMBL" id="BKAG01000021">
    <property type="protein sequence ID" value="GEP43810.1"/>
    <property type="molecule type" value="Genomic_DNA"/>
</dbReference>
<name>A0A512MAQ5_9BACT</name>
<evidence type="ECO:0000313" key="1">
    <source>
        <dbReference type="EMBL" id="GEP43810.1"/>
    </source>
</evidence>
<reference evidence="1 2" key="1">
    <citation type="submission" date="2019-07" db="EMBL/GenBank/DDBJ databases">
        <title>Whole genome shotgun sequence of Brevifollis gellanilyticus NBRC 108608.</title>
        <authorList>
            <person name="Hosoyama A."/>
            <person name="Uohara A."/>
            <person name="Ohji S."/>
            <person name="Ichikawa N."/>
        </authorList>
    </citation>
    <scope>NUCLEOTIDE SEQUENCE [LARGE SCALE GENOMIC DNA]</scope>
    <source>
        <strain evidence="1 2">NBRC 108608</strain>
    </source>
</reference>
<dbReference type="AlphaFoldDB" id="A0A512MAQ5"/>
<keyword evidence="2" id="KW-1185">Reference proteome</keyword>
<sequence>MAATIKETGMTFAMIQGTPMLLRCLLGLLSVGALGFISGCFAAAIVSIFLIPWRSHVNGGPFKVGDQVQIINGHHRGTVTRIYALWQGNTFRVELGLEAKAAFKDIFTQLQVMRVN</sequence>